<accession>B3MRL4</accession>
<protein>
    <submittedName>
        <fullName evidence="1">Uncharacterized protein</fullName>
    </submittedName>
</protein>
<dbReference type="AlphaFoldDB" id="B3MRL4"/>
<dbReference type="InParanoid" id="B3MRL4"/>
<evidence type="ECO:0000313" key="1">
    <source>
        <dbReference type="EMBL" id="EDV34419.1"/>
    </source>
</evidence>
<dbReference type="FunCoup" id="B3MRL4">
    <property type="interactions" value="9"/>
</dbReference>
<name>B3MRL4_DROAN</name>
<sequence length="304" mass="33751">MESNPTQTLHQAIQKKFGLPSACEGASSKLCCDPETNSNPPQFIIPQLRIGEDLGTQELLRQASDARTEKLLNDIKRRRQCSETENNTSGFIIPKLGAVPGEPLGETKLNIPLLARLEQSVGQLHISSGDGDRVGDTRLASMPQTGPTPLIDLTSTVIAGVKDAPPKESATKAKEKQKRRNTENFEIPFIACNPVRRCKLSGGLLANRRHSLHDENVDESEKGEILEIKEEPSAVGSMLDTIVGYPEPRRPQLEYAVTSLERQHLKLCVRPDYGTQIKRFRFDTPSPDELVKQALQKSWRISRT</sequence>
<keyword evidence="2" id="KW-1185">Reference proteome</keyword>
<dbReference type="PhylomeDB" id="B3MRL4"/>
<dbReference type="EMBL" id="CH902622">
    <property type="protein sequence ID" value="EDV34419.1"/>
    <property type="molecule type" value="Genomic_DNA"/>
</dbReference>
<dbReference type="OMA" id="DIPFIAC"/>
<dbReference type="OrthoDB" id="7883576at2759"/>
<dbReference type="HOGENOM" id="CLU_892170_0_0_1"/>
<dbReference type="Proteomes" id="UP000007801">
    <property type="component" value="Unassembled WGS sequence"/>
</dbReference>
<evidence type="ECO:0000313" key="2">
    <source>
        <dbReference type="Proteomes" id="UP000007801"/>
    </source>
</evidence>
<gene>
    <name evidence="1" type="primary">Dana\GF21307</name>
    <name evidence="1" type="synonym">dana_GLEANR_4517</name>
    <name evidence="1" type="ORF">GF21307</name>
</gene>
<dbReference type="KEGG" id="dan:6503991"/>
<reference evidence="1 2" key="1">
    <citation type="journal article" date="2007" name="Nature">
        <title>Evolution of genes and genomes on the Drosophila phylogeny.</title>
        <authorList>
            <consortium name="Drosophila 12 Genomes Consortium"/>
            <person name="Clark A.G."/>
            <person name="Eisen M.B."/>
            <person name="Smith D.R."/>
            <person name="Bergman C.M."/>
            <person name="Oliver B."/>
            <person name="Markow T.A."/>
            <person name="Kaufman T.C."/>
            <person name="Kellis M."/>
            <person name="Gelbart W."/>
            <person name="Iyer V.N."/>
            <person name="Pollard D.A."/>
            <person name="Sackton T.B."/>
            <person name="Larracuente A.M."/>
            <person name="Singh N.D."/>
            <person name="Abad J.P."/>
            <person name="Abt D.N."/>
            <person name="Adryan B."/>
            <person name="Aguade M."/>
            <person name="Akashi H."/>
            <person name="Anderson W.W."/>
            <person name="Aquadro C.F."/>
            <person name="Ardell D.H."/>
            <person name="Arguello R."/>
            <person name="Artieri C.G."/>
            <person name="Barbash D.A."/>
            <person name="Barker D."/>
            <person name="Barsanti P."/>
            <person name="Batterham P."/>
            <person name="Batzoglou S."/>
            <person name="Begun D."/>
            <person name="Bhutkar A."/>
            <person name="Blanco E."/>
            <person name="Bosak S.A."/>
            <person name="Bradley R.K."/>
            <person name="Brand A.D."/>
            <person name="Brent M.R."/>
            <person name="Brooks A.N."/>
            <person name="Brown R.H."/>
            <person name="Butlin R.K."/>
            <person name="Caggese C."/>
            <person name="Calvi B.R."/>
            <person name="Bernardo de Carvalho A."/>
            <person name="Caspi A."/>
            <person name="Castrezana S."/>
            <person name="Celniker S.E."/>
            <person name="Chang J.L."/>
            <person name="Chapple C."/>
            <person name="Chatterji S."/>
            <person name="Chinwalla A."/>
            <person name="Civetta A."/>
            <person name="Clifton S.W."/>
            <person name="Comeron J.M."/>
            <person name="Costello J.C."/>
            <person name="Coyne J.A."/>
            <person name="Daub J."/>
            <person name="David R.G."/>
            <person name="Delcher A.L."/>
            <person name="Delehaunty K."/>
            <person name="Do C.B."/>
            <person name="Ebling H."/>
            <person name="Edwards K."/>
            <person name="Eickbush T."/>
            <person name="Evans J.D."/>
            <person name="Filipski A."/>
            <person name="Findeiss S."/>
            <person name="Freyhult E."/>
            <person name="Fulton L."/>
            <person name="Fulton R."/>
            <person name="Garcia A.C."/>
            <person name="Gardiner A."/>
            <person name="Garfield D.A."/>
            <person name="Garvin B.E."/>
            <person name="Gibson G."/>
            <person name="Gilbert D."/>
            <person name="Gnerre S."/>
            <person name="Godfrey J."/>
            <person name="Good R."/>
            <person name="Gotea V."/>
            <person name="Gravely B."/>
            <person name="Greenberg A.J."/>
            <person name="Griffiths-Jones S."/>
            <person name="Gross S."/>
            <person name="Guigo R."/>
            <person name="Gustafson E.A."/>
            <person name="Haerty W."/>
            <person name="Hahn M.W."/>
            <person name="Halligan D.L."/>
            <person name="Halpern A.L."/>
            <person name="Halter G.M."/>
            <person name="Han M.V."/>
            <person name="Heger A."/>
            <person name="Hillier L."/>
            <person name="Hinrichs A.S."/>
            <person name="Holmes I."/>
            <person name="Hoskins R.A."/>
            <person name="Hubisz M.J."/>
            <person name="Hultmark D."/>
            <person name="Huntley M.A."/>
            <person name="Jaffe D.B."/>
            <person name="Jagadeeshan S."/>
            <person name="Jeck W.R."/>
            <person name="Johnson J."/>
            <person name="Jones C.D."/>
            <person name="Jordan W.C."/>
            <person name="Karpen G.H."/>
            <person name="Kataoka E."/>
            <person name="Keightley P.D."/>
            <person name="Kheradpour P."/>
            <person name="Kirkness E.F."/>
            <person name="Koerich L.B."/>
            <person name="Kristiansen K."/>
            <person name="Kudrna D."/>
            <person name="Kulathinal R.J."/>
            <person name="Kumar S."/>
            <person name="Kwok R."/>
            <person name="Lander E."/>
            <person name="Langley C.H."/>
            <person name="Lapoint R."/>
            <person name="Lazzaro B.P."/>
            <person name="Lee S.J."/>
            <person name="Levesque L."/>
            <person name="Li R."/>
            <person name="Lin C.F."/>
            <person name="Lin M.F."/>
            <person name="Lindblad-Toh K."/>
            <person name="Llopart A."/>
            <person name="Long M."/>
            <person name="Low L."/>
            <person name="Lozovsky E."/>
            <person name="Lu J."/>
            <person name="Luo M."/>
            <person name="Machado C.A."/>
            <person name="Makalowski W."/>
            <person name="Marzo M."/>
            <person name="Matsuda M."/>
            <person name="Matzkin L."/>
            <person name="McAllister B."/>
            <person name="McBride C.S."/>
            <person name="McKernan B."/>
            <person name="McKernan K."/>
            <person name="Mendez-Lago M."/>
            <person name="Minx P."/>
            <person name="Mollenhauer M.U."/>
            <person name="Montooth K."/>
            <person name="Mount S.M."/>
            <person name="Mu X."/>
            <person name="Myers E."/>
            <person name="Negre B."/>
            <person name="Newfeld S."/>
            <person name="Nielsen R."/>
            <person name="Noor M.A."/>
            <person name="O'Grady P."/>
            <person name="Pachter L."/>
            <person name="Papaceit M."/>
            <person name="Parisi M.J."/>
            <person name="Parisi M."/>
            <person name="Parts L."/>
            <person name="Pedersen J.S."/>
            <person name="Pesole G."/>
            <person name="Phillippy A.M."/>
            <person name="Ponting C.P."/>
            <person name="Pop M."/>
            <person name="Porcelli D."/>
            <person name="Powell J.R."/>
            <person name="Prohaska S."/>
            <person name="Pruitt K."/>
            <person name="Puig M."/>
            <person name="Quesneville H."/>
            <person name="Ram K.R."/>
            <person name="Rand D."/>
            <person name="Rasmussen M.D."/>
            <person name="Reed L.K."/>
            <person name="Reenan R."/>
            <person name="Reily A."/>
            <person name="Remington K.A."/>
            <person name="Rieger T.T."/>
            <person name="Ritchie M.G."/>
            <person name="Robin C."/>
            <person name="Rogers Y.H."/>
            <person name="Rohde C."/>
            <person name="Rozas J."/>
            <person name="Rubenfield M.J."/>
            <person name="Ruiz A."/>
            <person name="Russo S."/>
            <person name="Salzberg S.L."/>
            <person name="Sanchez-Gracia A."/>
            <person name="Saranga D.J."/>
            <person name="Sato H."/>
            <person name="Schaeffer S.W."/>
            <person name="Schatz M.C."/>
            <person name="Schlenke T."/>
            <person name="Schwartz R."/>
            <person name="Segarra C."/>
            <person name="Singh R.S."/>
            <person name="Sirot L."/>
            <person name="Sirota M."/>
            <person name="Sisneros N.B."/>
            <person name="Smith C.D."/>
            <person name="Smith T.F."/>
            <person name="Spieth J."/>
            <person name="Stage D.E."/>
            <person name="Stark A."/>
            <person name="Stephan W."/>
            <person name="Strausberg R.L."/>
            <person name="Strempel S."/>
            <person name="Sturgill D."/>
            <person name="Sutton G."/>
            <person name="Sutton G.G."/>
            <person name="Tao W."/>
            <person name="Teichmann S."/>
            <person name="Tobari Y.N."/>
            <person name="Tomimura Y."/>
            <person name="Tsolas J.M."/>
            <person name="Valente V.L."/>
            <person name="Venter E."/>
            <person name="Venter J.C."/>
            <person name="Vicario S."/>
            <person name="Vieira F.G."/>
            <person name="Vilella A.J."/>
            <person name="Villasante A."/>
            <person name="Walenz B."/>
            <person name="Wang J."/>
            <person name="Wasserman M."/>
            <person name="Watts T."/>
            <person name="Wilson D."/>
            <person name="Wilson R.K."/>
            <person name="Wing R.A."/>
            <person name="Wolfner M.F."/>
            <person name="Wong A."/>
            <person name="Wong G.K."/>
            <person name="Wu C.I."/>
            <person name="Wu G."/>
            <person name="Yamamoto D."/>
            <person name="Yang H.P."/>
            <person name="Yang S.P."/>
            <person name="Yorke J.A."/>
            <person name="Yoshida K."/>
            <person name="Zdobnov E."/>
            <person name="Zhang P."/>
            <person name="Zhang Y."/>
            <person name="Zimin A.V."/>
            <person name="Baldwin J."/>
            <person name="Abdouelleil A."/>
            <person name="Abdulkadir J."/>
            <person name="Abebe A."/>
            <person name="Abera B."/>
            <person name="Abreu J."/>
            <person name="Acer S.C."/>
            <person name="Aftuck L."/>
            <person name="Alexander A."/>
            <person name="An P."/>
            <person name="Anderson E."/>
            <person name="Anderson S."/>
            <person name="Arachi H."/>
            <person name="Azer M."/>
            <person name="Bachantsang P."/>
            <person name="Barry A."/>
            <person name="Bayul T."/>
            <person name="Berlin A."/>
            <person name="Bessette D."/>
            <person name="Bloom T."/>
            <person name="Blye J."/>
            <person name="Boguslavskiy L."/>
            <person name="Bonnet C."/>
            <person name="Boukhgalter B."/>
            <person name="Bourzgui I."/>
            <person name="Brown A."/>
            <person name="Cahill P."/>
            <person name="Channer S."/>
            <person name="Cheshatsang Y."/>
            <person name="Chuda L."/>
            <person name="Citroen M."/>
            <person name="Collymore A."/>
            <person name="Cooke P."/>
            <person name="Costello M."/>
            <person name="D'Aco K."/>
            <person name="Daza R."/>
            <person name="De Haan G."/>
            <person name="DeGray S."/>
            <person name="DeMaso C."/>
            <person name="Dhargay N."/>
            <person name="Dooley K."/>
            <person name="Dooley E."/>
            <person name="Doricent M."/>
            <person name="Dorje P."/>
            <person name="Dorjee K."/>
            <person name="Dupes A."/>
            <person name="Elong R."/>
            <person name="Falk J."/>
            <person name="Farina A."/>
            <person name="Faro S."/>
            <person name="Ferguson D."/>
            <person name="Fisher S."/>
            <person name="Foley C.D."/>
            <person name="Franke A."/>
            <person name="Friedrich D."/>
            <person name="Gadbois L."/>
            <person name="Gearin G."/>
            <person name="Gearin C.R."/>
            <person name="Giannoukos G."/>
            <person name="Goode T."/>
            <person name="Graham J."/>
            <person name="Grandbois E."/>
            <person name="Grewal S."/>
            <person name="Gyaltsen K."/>
            <person name="Hafez N."/>
            <person name="Hagos B."/>
            <person name="Hall J."/>
            <person name="Henson C."/>
            <person name="Hollinger A."/>
            <person name="Honan T."/>
            <person name="Huard M.D."/>
            <person name="Hughes L."/>
            <person name="Hurhula B."/>
            <person name="Husby M.E."/>
            <person name="Kamat A."/>
            <person name="Kanga B."/>
            <person name="Kashin S."/>
            <person name="Khazanovich D."/>
            <person name="Kisner P."/>
            <person name="Lance K."/>
            <person name="Lara M."/>
            <person name="Lee W."/>
            <person name="Lennon N."/>
            <person name="Letendre F."/>
            <person name="LeVine R."/>
            <person name="Lipovsky A."/>
            <person name="Liu X."/>
            <person name="Liu J."/>
            <person name="Liu S."/>
            <person name="Lokyitsang T."/>
            <person name="Lokyitsang Y."/>
            <person name="Lubonja R."/>
            <person name="Lui A."/>
            <person name="MacDonald P."/>
            <person name="Magnisalis V."/>
            <person name="Maru K."/>
            <person name="Matthews C."/>
            <person name="McCusker W."/>
            <person name="McDonough S."/>
            <person name="Mehta T."/>
            <person name="Meldrim J."/>
            <person name="Meneus L."/>
            <person name="Mihai O."/>
            <person name="Mihalev A."/>
            <person name="Mihova T."/>
            <person name="Mittelman R."/>
            <person name="Mlenga V."/>
            <person name="Montmayeur A."/>
            <person name="Mulrain L."/>
            <person name="Navidi A."/>
            <person name="Naylor J."/>
            <person name="Negash T."/>
            <person name="Nguyen T."/>
            <person name="Nguyen N."/>
            <person name="Nicol R."/>
            <person name="Norbu C."/>
            <person name="Norbu N."/>
            <person name="Novod N."/>
            <person name="O'Neill B."/>
            <person name="Osman S."/>
            <person name="Markiewicz E."/>
            <person name="Oyono O.L."/>
            <person name="Patti C."/>
            <person name="Phunkhang P."/>
            <person name="Pierre F."/>
            <person name="Priest M."/>
            <person name="Raghuraman S."/>
            <person name="Rege F."/>
            <person name="Reyes R."/>
            <person name="Rise C."/>
            <person name="Rogov P."/>
            <person name="Ross K."/>
            <person name="Ryan E."/>
            <person name="Settipalli S."/>
            <person name="Shea T."/>
            <person name="Sherpa N."/>
            <person name="Shi L."/>
            <person name="Shih D."/>
            <person name="Sparrow T."/>
            <person name="Spaulding J."/>
            <person name="Stalker J."/>
            <person name="Stange-Thomann N."/>
            <person name="Stavropoulos S."/>
            <person name="Stone C."/>
            <person name="Strader C."/>
            <person name="Tesfaye S."/>
            <person name="Thomson T."/>
            <person name="Thoulutsang Y."/>
            <person name="Thoulutsang D."/>
            <person name="Topham K."/>
            <person name="Topping I."/>
            <person name="Tsamla T."/>
            <person name="Vassiliev H."/>
            <person name="Vo A."/>
            <person name="Wangchuk T."/>
            <person name="Wangdi T."/>
            <person name="Weiand M."/>
            <person name="Wilkinson J."/>
            <person name="Wilson A."/>
            <person name="Yadav S."/>
            <person name="Young G."/>
            <person name="Yu Q."/>
            <person name="Zembek L."/>
            <person name="Zhong D."/>
            <person name="Zimmer A."/>
            <person name="Zwirko Z."/>
            <person name="Jaffe D.B."/>
            <person name="Alvarez P."/>
            <person name="Brockman W."/>
            <person name="Butler J."/>
            <person name="Chin C."/>
            <person name="Gnerre S."/>
            <person name="Grabherr M."/>
            <person name="Kleber M."/>
            <person name="Mauceli E."/>
            <person name="MacCallum I."/>
        </authorList>
    </citation>
    <scope>NUCLEOTIDE SEQUENCE [LARGE SCALE GENOMIC DNA]</scope>
    <source>
        <strain evidence="2">Tucson 14024-0371.13</strain>
    </source>
</reference>
<organism evidence="1 2">
    <name type="scientific">Drosophila ananassae</name>
    <name type="common">Fruit fly</name>
    <dbReference type="NCBI Taxonomy" id="7217"/>
    <lineage>
        <taxon>Eukaryota</taxon>
        <taxon>Metazoa</taxon>
        <taxon>Ecdysozoa</taxon>
        <taxon>Arthropoda</taxon>
        <taxon>Hexapoda</taxon>
        <taxon>Insecta</taxon>
        <taxon>Pterygota</taxon>
        <taxon>Neoptera</taxon>
        <taxon>Endopterygota</taxon>
        <taxon>Diptera</taxon>
        <taxon>Brachycera</taxon>
        <taxon>Muscomorpha</taxon>
        <taxon>Ephydroidea</taxon>
        <taxon>Drosophilidae</taxon>
        <taxon>Drosophila</taxon>
        <taxon>Sophophora</taxon>
    </lineage>
</organism>
<dbReference type="GeneID" id="6503991"/>
<proteinExistence type="predicted"/>
<dbReference type="eggNOG" id="ENOG502TC87">
    <property type="taxonomic scope" value="Eukaryota"/>
</dbReference>